<dbReference type="AlphaFoldDB" id="A0AAC8YBW9"/>
<name>A0AAC8YBW9_9ACTN</name>
<dbReference type="Proteomes" id="UP000075221">
    <property type="component" value="Chromosome"/>
</dbReference>
<sequence length="227" mass="24688">MFSTAADLNIEWDSLQDSPVTWTDCPELLHAVTAGDALALIGAFPDPILAFLIDRTQRGDELAGRTICQAFLGKLITMAAKARARGIPDALDDCLASMWLTITDYPLDRRPTKIAANLVMDVHQHTLAHWMTPTDPHEVPVPPSVALDTVPPQPPTEDLTAPDIIALARQHHWISPAQANLLTEVYVDGMSGAQAAARHSCRPATVRSQCRHGVAKLRARADEILTT</sequence>
<dbReference type="InterPro" id="IPR036388">
    <property type="entry name" value="WH-like_DNA-bd_sf"/>
</dbReference>
<dbReference type="RefSeq" id="WP_062818709.1">
    <property type="nucleotide sequence ID" value="NZ_CP014352.1"/>
</dbReference>
<accession>A0AAC8YBW9</accession>
<proteinExistence type="predicted"/>
<organism evidence="1 2">
    <name type="scientific">Acidipropionibacterium acidipropionici</name>
    <dbReference type="NCBI Taxonomy" id="1748"/>
    <lineage>
        <taxon>Bacteria</taxon>
        <taxon>Bacillati</taxon>
        <taxon>Actinomycetota</taxon>
        <taxon>Actinomycetes</taxon>
        <taxon>Propionibacteriales</taxon>
        <taxon>Propionibacteriaceae</taxon>
        <taxon>Acidipropionibacterium</taxon>
    </lineage>
</organism>
<dbReference type="Gene3D" id="1.10.10.10">
    <property type="entry name" value="Winged helix-like DNA-binding domain superfamily/Winged helix DNA-binding domain"/>
    <property type="match status" value="1"/>
</dbReference>
<protein>
    <recommendedName>
        <fullName evidence="3">Sigma-70 family RNA polymerase sigma factor</fullName>
    </recommendedName>
</protein>
<reference evidence="1 2" key="1">
    <citation type="submission" date="2016-02" db="EMBL/GenBank/DDBJ databases">
        <title>Complete Genome Sequence of Propionibacterium acidipropionici ATCC 55737.</title>
        <authorList>
            <person name="Luna Flores C.H."/>
            <person name="Nielsen L.K."/>
            <person name="Marcellin E."/>
        </authorList>
    </citation>
    <scope>NUCLEOTIDE SEQUENCE [LARGE SCALE GENOMIC DNA]</scope>
    <source>
        <strain evidence="1 2">ATCC 55737</strain>
    </source>
</reference>
<dbReference type="InterPro" id="IPR013324">
    <property type="entry name" value="RNA_pol_sigma_r3/r4-like"/>
</dbReference>
<evidence type="ECO:0008006" key="3">
    <source>
        <dbReference type="Google" id="ProtNLM"/>
    </source>
</evidence>
<evidence type="ECO:0000313" key="2">
    <source>
        <dbReference type="Proteomes" id="UP000075221"/>
    </source>
</evidence>
<dbReference type="EMBL" id="CP014352">
    <property type="protein sequence ID" value="AMS04116.1"/>
    <property type="molecule type" value="Genomic_DNA"/>
</dbReference>
<gene>
    <name evidence="1" type="ORF">AXH35_00085</name>
</gene>
<dbReference type="SUPFAM" id="SSF88659">
    <property type="entry name" value="Sigma3 and sigma4 domains of RNA polymerase sigma factors"/>
    <property type="match status" value="1"/>
</dbReference>
<evidence type="ECO:0000313" key="1">
    <source>
        <dbReference type="EMBL" id="AMS04116.1"/>
    </source>
</evidence>